<gene>
    <name evidence="8" type="ORF">EQM13_04665</name>
</gene>
<dbReference type="InterPro" id="IPR007168">
    <property type="entry name" value="Phageshock_PspC_N"/>
</dbReference>
<keyword evidence="2" id="KW-1003">Cell membrane</keyword>
<evidence type="ECO:0000256" key="1">
    <source>
        <dbReference type="ARBA" id="ARBA00004162"/>
    </source>
</evidence>
<sequence>MTKRLYRSANDRKICGICAGIGEYLDVDPTIIRLVWILFTVFSAGIGGVLAYFLACLVIPEQ</sequence>
<reference evidence="9" key="1">
    <citation type="submission" date="2019-01" db="EMBL/GenBank/DDBJ databases">
        <title>Draft genomes of a novel of Sporanaerobacter strains.</title>
        <authorList>
            <person name="Ma S."/>
        </authorList>
    </citation>
    <scope>NUCLEOTIDE SEQUENCE [LARGE SCALE GENOMIC DNA]</scope>
    <source>
        <strain evidence="9">NJN-17</strain>
    </source>
</reference>
<name>A0A410QAA7_9FIRM</name>
<feature type="transmembrane region" description="Helical" evidence="6">
    <location>
        <begin position="34"/>
        <end position="59"/>
    </location>
</feature>
<evidence type="ECO:0000256" key="4">
    <source>
        <dbReference type="ARBA" id="ARBA00022989"/>
    </source>
</evidence>
<dbReference type="EMBL" id="CP035282">
    <property type="protein sequence ID" value="QAT60923.1"/>
    <property type="molecule type" value="Genomic_DNA"/>
</dbReference>
<dbReference type="OrthoDB" id="9815286at2"/>
<evidence type="ECO:0000313" key="9">
    <source>
        <dbReference type="Proteomes" id="UP000287969"/>
    </source>
</evidence>
<proteinExistence type="predicted"/>
<dbReference type="KEGG" id="spoa:EQM13_04665"/>
<dbReference type="AlphaFoldDB" id="A0A410QAA7"/>
<dbReference type="RefSeq" id="WP_128752061.1">
    <property type="nucleotide sequence ID" value="NZ_CP035282.1"/>
</dbReference>
<keyword evidence="4 6" id="KW-1133">Transmembrane helix</keyword>
<dbReference type="Pfam" id="PF04024">
    <property type="entry name" value="PspC"/>
    <property type="match status" value="1"/>
</dbReference>
<keyword evidence="3 6" id="KW-0812">Transmembrane</keyword>
<dbReference type="GO" id="GO:0005886">
    <property type="term" value="C:plasma membrane"/>
    <property type="evidence" value="ECO:0007669"/>
    <property type="project" value="UniProtKB-SubCell"/>
</dbReference>
<feature type="domain" description="Phage shock protein PspC N-terminal" evidence="7">
    <location>
        <begin position="3"/>
        <end position="61"/>
    </location>
</feature>
<organism evidence="8 9">
    <name type="scientific">Acidilutibacter cellobiosedens</name>
    <dbReference type="NCBI Taxonomy" id="2507161"/>
    <lineage>
        <taxon>Bacteria</taxon>
        <taxon>Bacillati</taxon>
        <taxon>Bacillota</taxon>
        <taxon>Tissierellia</taxon>
        <taxon>Tissierellales</taxon>
        <taxon>Acidilutibacteraceae</taxon>
        <taxon>Acidilutibacter</taxon>
    </lineage>
</organism>
<dbReference type="Proteomes" id="UP000287969">
    <property type="component" value="Chromosome"/>
</dbReference>
<evidence type="ECO:0000256" key="2">
    <source>
        <dbReference type="ARBA" id="ARBA00022475"/>
    </source>
</evidence>
<evidence type="ECO:0000256" key="6">
    <source>
        <dbReference type="SAM" id="Phobius"/>
    </source>
</evidence>
<keyword evidence="5 6" id="KW-0472">Membrane</keyword>
<keyword evidence="9" id="KW-1185">Reference proteome</keyword>
<dbReference type="InterPro" id="IPR052027">
    <property type="entry name" value="PspC"/>
</dbReference>
<evidence type="ECO:0000259" key="7">
    <source>
        <dbReference type="Pfam" id="PF04024"/>
    </source>
</evidence>
<dbReference type="PANTHER" id="PTHR33885:SF3">
    <property type="entry name" value="PHAGE SHOCK PROTEIN C"/>
    <property type="match status" value="1"/>
</dbReference>
<evidence type="ECO:0000256" key="5">
    <source>
        <dbReference type="ARBA" id="ARBA00023136"/>
    </source>
</evidence>
<comment type="subcellular location">
    <subcellularLocation>
        <location evidence="1">Cell membrane</location>
        <topology evidence="1">Single-pass membrane protein</topology>
    </subcellularLocation>
</comment>
<evidence type="ECO:0000313" key="8">
    <source>
        <dbReference type="EMBL" id="QAT60923.1"/>
    </source>
</evidence>
<accession>A0A410QAA7</accession>
<dbReference type="PANTHER" id="PTHR33885">
    <property type="entry name" value="PHAGE SHOCK PROTEIN C"/>
    <property type="match status" value="1"/>
</dbReference>
<evidence type="ECO:0000256" key="3">
    <source>
        <dbReference type="ARBA" id="ARBA00022692"/>
    </source>
</evidence>
<protein>
    <submittedName>
        <fullName evidence="8">PspC domain-containing protein</fullName>
    </submittedName>
</protein>